<keyword evidence="2" id="KW-1185">Reference proteome</keyword>
<proteinExistence type="predicted"/>
<gene>
    <name evidence="1" type="ORF">ABQJ56_00345</name>
</gene>
<sequence length="60" mass="6527">MACKQPEDAERALFGVLALVPDCAEANRLMGIHVQMHGNHAEEVEFPQQVLAVRPDATAT</sequence>
<dbReference type="Proteomes" id="UP001556170">
    <property type="component" value="Unassembled WGS sequence"/>
</dbReference>
<dbReference type="EMBL" id="JBFOHL010000001">
    <property type="protein sequence ID" value="MEW9622680.1"/>
    <property type="molecule type" value="Genomic_DNA"/>
</dbReference>
<comment type="caution">
    <text evidence="1">The sequence shown here is derived from an EMBL/GenBank/DDBJ whole genome shotgun (WGS) entry which is preliminary data.</text>
</comment>
<reference evidence="1 2" key="1">
    <citation type="submission" date="2024-06" db="EMBL/GenBank/DDBJ databases">
        <authorList>
            <person name="Woo H."/>
        </authorList>
    </citation>
    <scope>NUCLEOTIDE SEQUENCE [LARGE SCALE GENOMIC DNA]</scope>
    <source>
        <strain evidence="1 2">S2-g</strain>
    </source>
</reference>
<protein>
    <submittedName>
        <fullName evidence="1">Uncharacterized protein</fullName>
    </submittedName>
</protein>
<evidence type="ECO:0000313" key="1">
    <source>
        <dbReference type="EMBL" id="MEW9622680.1"/>
    </source>
</evidence>
<evidence type="ECO:0000313" key="2">
    <source>
        <dbReference type="Proteomes" id="UP001556170"/>
    </source>
</evidence>
<dbReference type="RefSeq" id="WP_367842997.1">
    <property type="nucleotide sequence ID" value="NZ_JBFOHL010000001.1"/>
</dbReference>
<name>A0ABV3QJA5_9GAMM</name>
<organism evidence="1 2">
    <name type="scientific">Rhodanobacter geophilus</name>
    <dbReference type="NCBI Taxonomy" id="3162488"/>
    <lineage>
        <taxon>Bacteria</taxon>
        <taxon>Pseudomonadati</taxon>
        <taxon>Pseudomonadota</taxon>
        <taxon>Gammaproteobacteria</taxon>
        <taxon>Lysobacterales</taxon>
        <taxon>Rhodanobacteraceae</taxon>
        <taxon>Rhodanobacter</taxon>
    </lineage>
</organism>
<accession>A0ABV3QJA5</accession>